<name>A0A6J4RFP6_9ACTN</name>
<gene>
    <name evidence="2" type="ORF">AVDCRST_MAG67-111</name>
</gene>
<organism evidence="2">
    <name type="scientific">uncultured Solirubrobacteraceae bacterium</name>
    <dbReference type="NCBI Taxonomy" id="1162706"/>
    <lineage>
        <taxon>Bacteria</taxon>
        <taxon>Bacillati</taxon>
        <taxon>Actinomycetota</taxon>
        <taxon>Thermoleophilia</taxon>
        <taxon>Solirubrobacterales</taxon>
        <taxon>Solirubrobacteraceae</taxon>
        <taxon>environmental samples</taxon>
    </lineage>
</organism>
<feature type="compositionally biased region" description="Polar residues" evidence="1">
    <location>
        <begin position="33"/>
        <end position="42"/>
    </location>
</feature>
<dbReference type="EMBL" id="CADCVQ010000001">
    <property type="protein sequence ID" value="CAA9469886.1"/>
    <property type="molecule type" value="Genomic_DNA"/>
</dbReference>
<proteinExistence type="predicted"/>
<accession>A0A6J4RFP6</accession>
<sequence length="42" mass="4336">CRDIGCARPCAYTSPTPPSGSRFPGSRFPMTAASASTSICRA</sequence>
<dbReference type="AlphaFoldDB" id="A0A6J4RFP6"/>
<feature type="non-terminal residue" evidence="2">
    <location>
        <position position="42"/>
    </location>
</feature>
<protein>
    <submittedName>
        <fullName evidence="2">Uncharacterized protein</fullName>
    </submittedName>
</protein>
<evidence type="ECO:0000313" key="2">
    <source>
        <dbReference type="EMBL" id="CAA9469886.1"/>
    </source>
</evidence>
<evidence type="ECO:0000256" key="1">
    <source>
        <dbReference type="SAM" id="MobiDB-lite"/>
    </source>
</evidence>
<feature type="region of interest" description="Disordered" evidence="1">
    <location>
        <begin position="14"/>
        <end position="42"/>
    </location>
</feature>
<feature type="non-terminal residue" evidence="2">
    <location>
        <position position="1"/>
    </location>
</feature>
<reference evidence="2" key="1">
    <citation type="submission" date="2020-02" db="EMBL/GenBank/DDBJ databases">
        <authorList>
            <person name="Meier V. D."/>
        </authorList>
    </citation>
    <scope>NUCLEOTIDE SEQUENCE</scope>
    <source>
        <strain evidence="2">AVDCRST_MAG67</strain>
    </source>
</reference>